<proteinExistence type="predicted"/>
<dbReference type="GO" id="GO:0005886">
    <property type="term" value="C:plasma membrane"/>
    <property type="evidence" value="ECO:0007669"/>
    <property type="project" value="UniProtKB-SubCell"/>
</dbReference>
<organism evidence="7 8">
    <name type="scientific">Aphanocapsa feldmannii 277cV</name>
    <dbReference type="NCBI Taxonomy" id="2507553"/>
    <lineage>
        <taxon>Bacteria</taxon>
        <taxon>Bacillati</taxon>
        <taxon>Cyanobacteriota</taxon>
        <taxon>Cyanophyceae</taxon>
        <taxon>Oscillatoriophycideae</taxon>
        <taxon>Chroococcales</taxon>
        <taxon>Microcystaceae</taxon>
        <taxon>Aphanocapsa</taxon>
    </lineage>
</organism>
<accession>A0A524RP66</accession>
<dbReference type="Proteomes" id="UP000317990">
    <property type="component" value="Unassembled WGS sequence"/>
</dbReference>
<comment type="subcellular location">
    <subcellularLocation>
        <location evidence="1">Cell membrane</location>
        <topology evidence="1">Multi-pass membrane protein</topology>
    </subcellularLocation>
</comment>
<evidence type="ECO:0000256" key="1">
    <source>
        <dbReference type="ARBA" id="ARBA00004651"/>
    </source>
</evidence>
<dbReference type="AlphaFoldDB" id="A0A524RP66"/>
<evidence type="ECO:0000313" key="7">
    <source>
        <dbReference type="EMBL" id="TGG93153.1"/>
    </source>
</evidence>
<evidence type="ECO:0000256" key="3">
    <source>
        <dbReference type="ARBA" id="ARBA00022989"/>
    </source>
</evidence>
<dbReference type="PROSITE" id="PS50850">
    <property type="entry name" value="MFS"/>
    <property type="match status" value="1"/>
</dbReference>
<dbReference type="InterPro" id="IPR036259">
    <property type="entry name" value="MFS_trans_sf"/>
</dbReference>
<feature type="transmembrane region" description="Helical" evidence="5">
    <location>
        <begin position="50"/>
        <end position="71"/>
    </location>
</feature>
<dbReference type="Pfam" id="PF07690">
    <property type="entry name" value="MFS_1"/>
    <property type="match status" value="1"/>
</dbReference>
<feature type="transmembrane region" description="Helical" evidence="5">
    <location>
        <begin position="83"/>
        <end position="101"/>
    </location>
</feature>
<dbReference type="SUPFAM" id="SSF103473">
    <property type="entry name" value="MFS general substrate transporter"/>
    <property type="match status" value="1"/>
</dbReference>
<keyword evidence="3 5" id="KW-1133">Transmembrane helix</keyword>
<dbReference type="GO" id="GO:0022857">
    <property type="term" value="F:transmembrane transporter activity"/>
    <property type="evidence" value="ECO:0007669"/>
    <property type="project" value="InterPro"/>
</dbReference>
<feature type="transmembrane region" description="Helical" evidence="5">
    <location>
        <begin position="25"/>
        <end position="44"/>
    </location>
</feature>
<evidence type="ECO:0000256" key="4">
    <source>
        <dbReference type="ARBA" id="ARBA00023136"/>
    </source>
</evidence>
<comment type="caution">
    <text evidence="7">The sequence shown here is derived from an EMBL/GenBank/DDBJ whole genome shotgun (WGS) entry which is preliminary data.</text>
</comment>
<protein>
    <recommendedName>
        <fullName evidence="6">Major facilitator superfamily (MFS) profile domain-containing protein</fullName>
    </recommendedName>
</protein>
<sequence length="143" mass="15240">MVFGVAELASGFIAGWLCDKFPKGYVIAGFYGLRAMSLLLLAVMPNLTGVALFSVLFGLSYMGTVVGTSTYTLSSFSEANRGLAFGFIWMADQLGAFLSAQLGANGFDAFGSYRFPIIAMAGVASVAKPINGQAPPRRRHRCY</sequence>
<reference evidence="7 8" key="1">
    <citation type="journal article" date="2019" name="mSystems">
        <title>Life at home and on the roam: Genomic adaptions reflect the dual lifestyle of an intracellular, facultative symbiont.</title>
        <authorList>
            <person name="Burgsdorf I."/>
        </authorList>
    </citation>
    <scope>NUCLEOTIDE SEQUENCE [LARGE SCALE GENOMIC DNA]</scope>
    <source>
        <strain evidence="7">277cV</strain>
    </source>
</reference>
<keyword evidence="2 5" id="KW-0812">Transmembrane</keyword>
<feature type="domain" description="Major facilitator superfamily (MFS) profile" evidence="6">
    <location>
        <begin position="1"/>
        <end position="139"/>
    </location>
</feature>
<evidence type="ECO:0000256" key="5">
    <source>
        <dbReference type="SAM" id="Phobius"/>
    </source>
</evidence>
<gene>
    <name evidence="7" type="ORF">ERJ67_04260</name>
</gene>
<dbReference type="Gene3D" id="1.20.1250.20">
    <property type="entry name" value="MFS general substrate transporter like domains"/>
    <property type="match status" value="1"/>
</dbReference>
<evidence type="ECO:0000313" key="8">
    <source>
        <dbReference type="Proteomes" id="UP000317990"/>
    </source>
</evidence>
<dbReference type="EMBL" id="SRMO01000052">
    <property type="protein sequence ID" value="TGG93153.1"/>
    <property type="molecule type" value="Genomic_DNA"/>
</dbReference>
<name>A0A524RP66_9CHRO</name>
<evidence type="ECO:0000256" key="2">
    <source>
        <dbReference type="ARBA" id="ARBA00022692"/>
    </source>
</evidence>
<evidence type="ECO:0000259" key="6">
    <source>
        <dbReference type="PROSITE" id="PS50850"/>
    </source>
</evidence>
<keyword evidence="4 5" id="KW-0472">Membrane</keyword>
<dbReference type="InterPro" id="IPR020846">
    <property type="entry name" value="MFS_dom"/>
</dbReference>
<dbReference type="InterPro" id="IPR011701">
    <property type="entry name" value="MFS"/>
</dbReference>